<dbReference type="InParanoid" id="A0A0P0WVT9"/>
<sequence>MLNFICRCHYEPDQLNVDIQRILAYRSTYEADPFDFSISNACSATMIHESISRFVALSSSFSEGALGKDNISGVHCMSGWMPTWSISCSAGERYFATVINRADPSSNSKLSMPVFFLFQKFCGRPK</sequence>
<dbReference type="AlphaFoldDB" id="A0A0P0WVT9"/>
<keyword evidence="2" id="KW-1185">Reference proteome</keyword>
<evidence type="ECO:0000313" key="1">
    <source>
        <dbReference type="EMBL" id="BAS97487.1"/>
    </source>
</evidence>
<name>A0A0P0WVT9_ORYSJ</name>
<gene>
    <name evidence="1" type="ordered locus">Os06g0318566</name>
    <name evidence="1" type="ORF">OSNPB_060318566</name>
</gene>
<dbReference type="PaxDb" id="39947-A0A0P0WVT9"/>
<proteinExistence type="predicted"/>
<reference evidence="1 2" key="2">
    <citation type="journal article" date="2013" name="Plant Cell Physiol.">
        <title>Rice Annotation Project Database (RAP-DB): an integrative and interactive database for rice genomics.</title>
        <authorList>
            <person name="Sakai H."/>
            <person name="Lee S.S."/>
            <person name="Tanaka T."/>
            <person name="Numa H."/>
            <person name="Kim J."/>
            <person name="Kawahara Y."/>
            <person name="Wakimoto H."/>
            <person name="Yang C.C."/>
            <person name="Iwamoto M."/>
            <person name="Abe T."/>
            <person name="Yamada Y."/>
            <person name="Muto A."/>
            <person name="Inokuchi H."/>
            <person name="Ikemura T."/>
            <person name="Matsumoto T."/>
            <person name="Sasaki T."/>
            <person name="Itoh T."/>
        </authorList>
    </citation>
    <scope>NUCLEOTIDE SEQUENCE [LARGE SCALE GENOMIC DNA]</scope>
    <source>
        <strain evidence="2">cv. Nipponbare</strain>
    </source>
</reference>
<dbReference type="EMBL" id="AP014962">
    <property type="protein sequence ID" value="BAS97487.1"/>
    <property type="molecule type" value="Genomic_DNA"/>
</dbReference>
<protein>
    <submittedName>
        <fullName evidence="1">Os06g0318566 protein</fullName>
    </submittedName>
</protein>
<dbReference type="Gramene" id="Os06t0318566-00">
    <property type="protein sequence ID" value="Os06t0318566-00"/>
    <property type="gene ID" value="Os06g0318566"/>
</dbReference>
<accession>A0A0P0WVT9</accession>
<dbReference type="Proteomes" id="UP000059680">
    <property type="component" value="Chromosome 6"/>
</dbReference>
<organism evidence="1 2">
    <name type="scientific">Oryza sativa subsp. japonica</name>
    <name type="common">Rice</name>
    <dbReference type="NCBI Taxonomy" id="39947"/>
    <lineage>
        <taxon>Eukaryota</taxon>
        <taxon>Viridiplantae</taxon>
        <taxon>Streptophyta</taxon>
        <taxon>Embryophyta</taxon>
        <taxon>Tracheophyta</taxon>
        <taxon>Spermatophyta</taxon>
        <taxon>Magnoliopsida</taxon>
        <taxon>Liliopsida</taxon>
        <taxon>Poales</taxon>
        <taxon>Poaceae</taxon>
        <taxon>BOP clade</taxon>
        <taxon>Oryzoideae</taxon>
        <taxon>Oryzeae</taxon>
        <taxon>Oryzinae</taxon>
        <taxon>Oryza</taxon>
        <taxon>Oryza sativa</taxon>
    </lineage>
</organism>
<reference evidence="2" key="1">
    <citation type="journal article" date="2005" name="Nature">
        <title>The map-based sequence of the rice genome.</title>
        <authorList>
            <consortium name="International rice genome sequencing project (IRGSP)"/>
            <person name="Matsumoto T."/>
            <person name="Wu J."/>
            <person name="Kanamori H."/>
            <person name="Katayose Y."/>
            <person name="Fujisawa M."/>
            <person name="Namiki N."/>
            <person name="Mizuno H."/>
            <person name="Yamamoto K."/>
            <person name="Antonio B.A."/>
            <person name="Baba T."/>
            <person name="Sakata K."/>
            <person name="Nagamura Y."/>
            <person name="Aoki H."/>
            <person name="Arikawa K."/>
            <person name="Arita K."/>
            <person name="Bito T."/>
            <person name="Chiden Y."/>
            <person name="Fujitsuka N."/>
            <person name="Fukunaka R."/>
            <person name="Hamada M."/>
            <person name="Harada C."/>
            <person name="Hayashi A."/>
            <person name="Hijishita S."/>
            <person name="Honda M."/>
            <person name="Hosokawa S."/>
            <person name="Ichikawa Y."/>
            <person name="Idonuma A."/>
            <person name="Iijima M."/>
            <person name="Ikeda M."/>
            <person name="Ikeno M."/>
            <person name="Ito K."/>
            <person name="Ito S."/>
            <person name="Ito T."/>
            <person name="Ito Y."/>
            <person name="Ito Y."/>
            <person name="Iwabuchi A."/>
            <person name="Kamiya K."/>
            <person name="Karasawa W."/>
            <person name="Kurita K."/>
            <person name="Katagiri S."/>
            <person name="Kikuta A."/>
            <person name="Kobayashi H."/>
            <person name="Kobayashi N."/>
            <person name="Machita K."/>
            <person name="Maehara T."/>
            <person name="Masukawa M."/>
            <person name="Mizubayashi T."/>
            <person name="Mukai Y."/>
            <person name="Nagasaki H."/>
            <person name="Nagata Y."/>
            <person name="Naito S."/>
            <person name="Nakashima M."/>
            <person name="Nakama Y."/>
            <person name="Nakamichi Y."/>
            <person name="Nakamura M."/>
            <person name="Meguro A."/>
            <person name="Negishi M."/>
            <person name="Ohta I."/>
            <person name="Ohta T."/>
            <person name="Okamoto M."/>
            <person name="Ono N."/>
            <person name="Saji S."/>
            <person name="Sakaguchi M."/>
            <person name="Sakai K."/>
            <person name="Shibata M."/>
            <person name="Shimokawa T."/>
            <person name="Song J."/>
            <person name="Takazaki Y."/>
            <person name="Terasawa K."/>
            <person name="Tsugane M."/>
            <person name="Tsuji K."/>
            <person name="Ueda S."/>
            <person name="Waki K."/>
            <person name="Yamagata H."/>
            <person name="Yamamoto M."/>
            <person name="Yamamoto S."/>
            <person name="Yamane H."/>
            <person name="Yoshiki S."/>
            <person name="Yoshihara R."/>
            <person name="Yukawa K."/>
            <person name="Zhong H."/>
            <person name="Yano M."/>
            <person name="Yuan Q."/>
            <person name="Ouyang S."/>
            <person name="Liu J."/>
            <person name="Jones K.M."/>
            <person name="Gansberger K."/>
            <person name="Moffat K."/>
            <person name="Hill J."/>
            <person name="Bera J."/>
            <person name="Fadrosh D."/>
            <person name="Jin S."/>
            <person name="Johri S."/>
            <person name="Kim M."/>
            <person name="Overton L."/>
            <person name="Reardon M."/>
            <person name="Tsitrin T."/>
            <person name="Vuong H."/>
            <person name="Weaver B."/>
            <person name="Ciecko A."/>
            <person name="Tallon L."/>
            <person name="Jackson J."/>
            <person name="Pai G."/>
            <person name="Aken S.V."/>
            <person name="Utterback T."/>
            <person name="Reidmuller S."/>
            <person name="Feldblyum T."/>
            <person name="Hsiao J."/>
            <person name="Zismann V."/>
            <person name="Iobst S."/>
            <person name="de Vazeille A.R."/>
            <person name="Buell C.R."/>
            <person name="Ying K."/>
            <person name="Li Y."/>
            <person name="Lu T."/>
            <person name="Huang Y."/>
            <person name="Zhao Q."/>
            <person name="Feng Q."/>
            <person name="Zhang L."/>
            <person name="Zhu J."/>
            <person name="Weng Q."/>
            <person name="Mu J."/>
            <person name="Lu Y."/>
            <person name="Fan D."/>
            <person name="Liu Y."/>
            <person name="Guan J."/>
            <person name="Zhang Y."/>
            <person name="Yu S."/>
            <person name="Liu X."/>
            <person name="Zhang Y."/>
            <person name="Hong G."/>
            <person name="Han B."/>
            <person name="Choisne N."/>
            <person name="Demange N."/>
            <person name="Orjeda G."/>
            <person name="Samain S."/>
            <person name="Cattolico L."/>
            <person name="Pelletier E."/>
            <person name="Couloux A."/>
            <person name="Segurens B."/>
            <person name="Wincker P."/>
            <person name="D'Hont A."/>
            <person name="Scarpelli C."/>
            <person name="Weissenbach J."/>
            <person name="Salanoubat M."/>
            <person name="Quetier F."/>
            <person name="Yu Y."/>
            <person name="Kim H.R."/>
            <person name="Rambo T."/>
            <person name="Currie J."/>
            <person name="Collura K."/>
            <person name="Luo M."/>
            <person name="Yang T."/>
            <person name="Ammiraju J.S.S."/>
            <person name="Engler F."/>
            <person name="Soderlund C."/>
            <person name="Wing R.A."/>
            <person name="Palmer L.E."/>
            <person name="de la Bastide M."/>
            <person name="Spiegel L."/>
            <person name="Nascimento L."/>
            <person name="Zutavern T."/>
            <person name="O'Shaughnessy A."/>
            <person name="Dike S."/>
            <person name="Dedhia N."/>
            <person name="Preston R."/>
            <person name="Balija V."/>
            <person name="McCombie W.R."/>
            <person name="Chow T."/>
            <person name="Chen H."/>
            <person name="Chung M."/>
            <person name="Chen C."/>
            <person name="Shaw J."/>
            <person name="Wu H."/>
            <person name="Hsiao K."/>
            <person name="Chao Y."/>
            <person name="Chu M."/>
            <person name="Cheng C."/>
            <person name="Hour A."/>
            <person name="Lee P."/>
            <person name="Lin S."/>
            <person name="Lin Y."/>
            <person name="Liou J."/>
            <person name="Liu S."/>
            <person name="Hsing Y."/>
            <person name="Raghuvanshi S."/>
            <person name="Mohanty A."/>
            <person name="Bharti A.K."/>
            <person name="Gaur A."/>
            <person name="Gupta V."/>
            <person name="Kumar D."/>
            <person name="Ravi V."/>
            <person name="Vij S."/>
            <person name="Kapur A."/>
            <person name="Khurana P."/>
            <person name="Khurana P."/>
            <person name="Khurana J.P."/>
            <person name="Tyagi A.K."/>
            <person name="Gaikwad K."/>
            <person name="Singh A."/>
            <person name="Dalal V."/>
            <person name="Srivastava S."/>
            <person name="Dixit A."/>
            <person name="Pal A.K."/>
            <person name="Ghazi I.A."/>
            <person name="Yadav M."/>
            <person name="Pandit A."/>
            <person name="Bhargava A."/>
            <person name="Sureshbabu K."/>
            <person name="Batra K."/>
            <person name="Sharma T.R."/>
            <person name="Mohapatra T."/>
            <person name="Singh N.K."/>
            <person name="Messing J."/>
            <person name="Nelson A.B."/>
            <person name="Fuks G."/>
            <person name="Kavchok S."/>
            <person name="Keizer G."/>
            <person name="Linton E."/>
            <person name="Llaca V."/>
            <person name="Song R."/>
            <person name="Tanyolac B."/>
            <person name="Young S."/>
            <person name="Ho-Il K."/>
            <person name="Hahn J.H."/>
            <person name="Sangsakoo G."/>
            <person name="Vanavichit A."/>
            <person name="de Mattos Luiz.A.T."/>
            <person name="Zimmer P.D."/>
            <person name="Malone G."/>
            <person name="Dellagostin O."/>
            <person name="de Oliveira A.C."/>
            <person name="Bevan M."/>
            <person name="Bancroft I."/>
            <person name="Minx P."/>
            <person name="Cordum H."/>
            <person name="Wilson R."/>
            <person name="Cheng Z."/>
            <person name="Jin W."/>
            <person name="Jiang J."/>
            <person name="Leong S.A."/>
            <person name="Iwama H."/>
            <person name="Gojobori T."/>
            <person name="Itoh T."/>
            <person name="Niimura Y."/>
            <person name="Fujii Y."/>
            <person name="Habara T."/>
            <person name="Sakai H."/>
            <person name="Sato Y."/>
            <person name="Wilson G."/>
            <person name="Kumar K."/>
            <person name="McCouch S."/>
            <person name="Juretic N."/>
            <person name="Hoen D."/>
            <person name="Wright S."/>
            <person name="Bruskiewich R."/>
            <person name="Bureau T."/>
            <person name="Miyao A."/>
            <person name="Hirochika H."/>
            <person name="Nishikawa T."/>
            <person name="Kadowaki K."/>
            <person name="Sugiura M."/>
            <person name="Burr B."/>
            <person name="Sasaki T."/>
        </authorList>
    </citation>
    <scope>NUCLEOTIDE SEQUENCE [LARGE SCALE GENOMIC DNA]</scope>
    <source>
        <strain evidence="2">cv. Nipponbare</strain>
    </source>
</reference>
<reference evidence="1 2" key="3">
    <citation type="journal article" date="2013" name="Rice">
        <title>Improvement of the Oryza sativa Nipponbare reference genome using next generation sequence and optical map data.</title>
        <authorList>
            <person name="Kawahara Y."/>
            <person name="de la Bastide M."/>
            <person name="Hamilton J.P."/>
            <person name="Kanamori H."/>
            <person name="McCombie W.R."/>
            <person name="Ouyang S."/>
            <person name="Schwartz D.C."/>
            <person name="Tanaka T."/>
            <person name="Wu J."/>
            <person name="Zhou S."/>
            <person name="Childs K.L."/>
            <person name="Davidson R.M."/>
            <person name="Lin H."/>
            <person name="Quesada-Ocampo L."/>
            <person name="Vaillancourt B."/>
            <person name="Sakai H."/>
            <person name="Lee S.S."/>
            <person name="Kim J."/>
            <person name="Numa H."/>
            <person name="Itoh T."/>
            <person name="Buell C.R."/>
            <person name="Matsumoto T."/>
        </authorList>
    </citation>
    <scope>NUCLEOTIDE SEQUENCE [LARGE SCALE GENOMIC DNA]</scope>
    <source>
        <strain evidence="2">cv. Nipponbare</strain>
    </source>
</reference>
<evidence type="ECO:0000313" key="2">
    <source>
        <dbReference type="Proteomes" id="UP000059680"/>
    </source>
</evidence>